<dbReference type="PROSITE" id="PS51318">
    <property type="entry name" value="TAT"/>
    <property type="match status" value="1"/>
</dbReference>
<organism evidence="2 3">
    <name type="scientific">Croceicoccus marinus</name>
    <dbReference type="NCBI Taxonomy" id="450378"/>
    <lineage>
        <taxon>Bacteria</taxon>
        <taxon>Pseudomonadati</taxon>
        <taxon>Pseudomonadota</taxon>
        <taxon>Alphaproteobacteria</taxon>
        <taxon>Sphingomonadales</taxon>
        <taxon>Erythrobacteraceae</taxon>
        <taxon>Croceicoccus</taxon>
    </lineage>
</organism>
<keyword evidence="1" id="KW-0732">Signal</keyword>
<protein>
    <submittedName>
        <fullName evidence="2">Murein L,D-transpeptidase catalytic domain family protein</fullName>
    </submittedName>
</protein>
<dbReference type="Proteomes" id="UP000515297">
    <property type="component" value="Chromosome"/>
</dbReference>
<sequence length="238" mass="25156">MNFSRRNFVASASTLLATSATMARAKSGVVGPGPAGSGPGPAMVSKPVVQPLAPDLVRSSGVRPDLFVSAMDALDRHGARLKRDRIGIVDFGAHSSQPRFHLVDLSSGQTRSLLVSHGSGSDPAYSGWLERFSNRPGSNATSEGAYATAQYYTGKHGRSQRLIGLDPTNDNAMDRAIVVHSAWYAEPDMIEQHGKLGRSQGCFAFPFADLDTVFAHLGEGRLIYARKMGAGAGASVLA</sequence>
<dbReference type="PANTHER" id="PTHR38477">
    <property type="entry name" value="HYPOTHETICAL EXPORTED PROTEIN"/>
    <property type="match status" value="1"/>
</dbReference>
<evidence type="ECO:0000313" key="2">
    <source>
        <dbReference type="EMBL" id="QNE06108.1"/>
    </source>
</evidence>
<dbReference type="EMBL" id="CP060052">
    <property type="protein sequence ID" value="QNE06108.1"/>
    <property type="molecule type" value="Genomic_DNA"/>
</dbReference>
<evidence type="ECO:0000313" key="3">
    <source>
        <dbReference type="Proteomes" id="UP000515297"/>
    </source>
</evidence>
<feature type="signal peptide" evidence="1">
    <location>
        <begin position="1"/>
        <end position="25"/>
    </location>
</feature>
<dbReference type="RefSeq" id="WP_185885133.1">
    <property type="nucleotide sequence ID" value="NZ_CP060052.1"/>
</dbReference>
<dbReference type="InterPro" id="IPR032676">
    <property type="entry name" value="YkuD_2"/>
</dbReference>
<proteinExistence type="predicted"/>
<reference evidence="2 3" key="1">
    <citation type="submission" date="2020-08" db="EMBL/GenBank/DDBJ databases">
        <authorList>
            <person name="Liu G."/>
            <person name="Sun C."/>
        </authorList>
    </citation>
    <scope>NUCLEOTIDE SEQUENCE [LARGE SCALE GENOMIC DNA]</scope>
    <source>
        <strain evidence="2 3">OT19</strain>
    </source>
</reference>
<feature type="chain" id="PRO_5028874115" evidence="1">
    <location>
        <begin position="26"/>
        <end position="238"/>
    </location>
</feature>
<accession>A0A7G6VWJ3</accession>
<name>A0A7G6VWJ3_9SPHN</name>
<dbReference type="AlphaFoldDB" id="A0A7G6VWJ3"/>
<dbReference type="InterPro" id="IPR006311">
    <property type="entry name" value="TAT_signal"/>
</dbReference>
<dbReference type="Pfam" id="PF13645">
    <property type="entry name" value="YkuD_2"/>
    <property type="match status" value="1"/>
</dbReference>
<dbReference type="PANTHER" id="PTHR38477:SF1">
    <property type="entry name" value="MUREIN L,D-TRANSPEPTIDASE CATALYTIC DOMAIN FAMILY PROTEIN"/>
    <property type="match status" value="1"/>
</dbReference>
<evidence type="ECO:0000256" key="1">
    <source>
        <dbReference type="SAM" id="SignalP"/>
    </source>
</evidence>
<gene>
    <name evidence="2" type="ORF">H4O24_05595</name>
</gene>